<feature type="domain" description="Heme haloperoxidase family profile" evidence="8">
    <location>
        <begin position="1"/>
        <end position="197"/>
    </location>
</feature>
<dbReference type="AlphaFoldDB" id="A0A5C3QH36"/>
<keyword evidence="3" id="KW-0349">Heme</keyword>
<dbReference type="PANTHER" id="PTHR33577">
    <property type="entry name" value="STERIGMATOCYSTIN BIOSYNTHESIS PEROXIDASE STCC-RELATED"/>
    <property type="match status" value="1"/>
</dbReference>
<dbReference type="Proteomes" id="UP000305067">
    <property type="component" value="Unassembled WGS sequence"/>
</dbReference>
<keyword evidence="10" id="KW-1185">Reference proteome</keyword>
<dbReference type="PROSITE" id="PS51405">
    <property type="entry name" value="HEME_HALOPEROXIDASE"/>
    <property type="match status" value="1"/>
</dbReference>
<proteinExistence type="inferred from homology"/>
<dbReference type="EMBL" id="ML178825">
    <property type="protein sequence ID" value="TFL01326.1"/>
    <property type="molecule type" value="Genomic_DNA"/>
</dbReference>
<evidence type="ECO:0000256" key="5">
    <source>
        <dbReference type="ARBA" id="ARBA00023002"/>
    </source>
</evidence>
<accession>A0A5C3QH36</accession>
<gene>
    <name evidence="9" type="ORF">BDV98DRAFT_77845</name>
</gene>
<dbReference type="PANTHER" id="PTHR33577:SF16">
    <property type="entry name" value="HEME HALOPEROXIDASE FAMILY PROFILE DOMAIN-CONTAINING PROTEIN"/>
    <property type="match status" value="1"/>
</dbReference>
<keyword evidence="5" id="KW-0560">Oxidoreductase</keyword>
<evidence type="ECO:0000313" key="10">
    <source>
        <dbReference type="Proteomes" id="UP000305067"/>
    </source>
</evidence>
<evidence type="ECO:0000256" key="7">
    <source>
        <dbReference type="ARBA" id="ARBA00025795"/>
    </source>
</evidence>
<dbReference type="SUPFAM" id="SSF47571">
    <property type="entry name" value="Cloroperoxidase"/>
    <property type="match status" value="1"/>
</dbReference>
<reference evidence="9 10" key="1">
    <citation type="journal article" date="2019" name="Nat. Ecol. Evol.">
        <title>Megaphylogeny resolves global patterns of mushroom evolution.</title>
        <authorList>
            <person name="Varga T."/>
            <person name="Krizsan K."/>
            <person name="Foldi C."/>
            <person name="Dima B."/>
            <person name="Sanchez-Garcia M."/>
            <person name="Sanchez-Ramirez S."/>
            <person name="Szollosi G.J."/>
            <person name="Szarkandi J.G."/>
            <person name="Papp V."/>
            <person name="Albert L."/>
            <person name="Andreopoulos W."/>
            <person name="Angelini C."/>
            <person name="Antonin V."/>
            <person name="Barry K.W."/>
            <person name="Bougher N.L."/>
            <person name="Buchanan P."/>
            <person name="Buyck B."/>
            <person name="Bense V."/>
            <person name="Catcheside P."/>
            <person name="Chovatia M."/>
            <person name="Cooper J."/>
            <person name="Damon W."/>
            <person name="Desjardin D."/>
            <person name="Finy P."/>
            <person name="Geml J."/>
            <person name="Haridas S."/>
            <person name="Hughes K."/>
            <person name="Justo A."/>
            <person name="Karasinski D."/>
            <person name="Kautmanova I."/>
            <person name="Kiss B."/>
            <person name="Kocsube S."/>
            <person name="Kotiranta H."/>
            <person name="LaButti K.M."/>
            <person name="Lechner B.E."/>
            <person name="Liimatainen K."/>
            <person name="Lipzen A."/>
            <person name="Lukacs Z."/>
            <person name="Mihaltcheva S."/>
            <person name="Morgado L.N."/>
            <person name="Niskanen T."/>
            <person name="Noordeloos M.E."/>
            <person name="Ohm R.A."/>
            <person name="Ortiz-Santana B."/>
            <person name="Ovrebo C."/>
            <person name="Racz N."/>
            <person name="Riley R."/>
            <person name="Savchenko A."/>
            <person name="Shiryaev A."/>
            <person name="Soop K."/>
            <person name="Spirin V."/>
            <person name="Szebenyi C."/>
            <person name="Tomsovsky M."/>
            <person name="Tulloss R.E."/>
            <person name="Uehling J."/>
            <person name="Grigoriev I.V."/>
            <person name="Vagvolgyi C."/>
            <person name="Papp T."/>
            <person name="Martin F.M."/>
            <person name="Miettinen O."/>
            <person name="Hibbett D.S."/>
            <person name="Nagy L.G."/>
        </authorList>
    </citation>
    <scope>NUCLEOTIDE SEQUENCE [LARGE SCALE GENOMIC DNA]</scope>
    <source>
        <strain evidence="9 10">CBS 309.79</strain>
    </source>
</reference>
<comment type="cofactor">
    <cofactor evidence="1">
        <name>heme b</name>
        <dbReference type="ChEBI" id="CHEBI:60344"/>
    </cofactor>
</comment>
<evidence type="ECO:0000256" key="2">
    <source>
        <dbReference type="ARBA" id="ARBA00022559"/>
    </source>
</evidence>
<sequence>MAPGPTDMRGPCPGLNTLANHGYVPRNGIVSVDHIMNAAQVRFNLGSGFSKAVASFAVLSRGNPMLNLISIGGESALVHPLPGNIDGIPGGLSKHGRFEGDVSMTRRDAAFGDCASFQPSMFANLLTYAEKLGQDGIVTPEVFVNYRFDLFLQSISKNPKMTFHEGRRAFGYGEAGLTLDLMPDGPAGSPPPPCPYS</sequence>
<dbReference type="InterPro" id="IPR036851">
    <property type="entry name" value="Chloroperoxidase-like_sf"/>
</dbReference>
<protein>
    <submittedName>
        <fullName evidence="9">Chloroperoxidase</fullName>
    </submittedName>
</protein>
<organism evidence="9 10">
    <name type="scientific">Pterulicium gracile</name>
    <dbReference type="NCBI Taxonomy" id="1884261"/>
    <lineage>
        <taxon>Eukaryota</taxon>
        <taxon>Fungi</taxon>
        <taxon>Dikarya</taxon>
        <taxon>Basidiomycota</taxon>
        <taxon>Agaricomycotina</taxon>
        <taxon>Agaricomycetes</taxon>
        <taxon>Agaricomycetidae</taxon>
        <taxon>Agaricales</taxon>
        <taxon>Pleurotineae</taxon>
        <taxon>Pterulaceae</taxon>
        <taxon>Pterulicium</taxon>
    </lineage>
</organism>
<evidence type="ECO:0000256" key="6">
    <source>
        <dbReference type="ARBA" id="ARBA00023004"/>
    </source>
</evidence>
<comment type="similarity">
    <text evidence="7">Belongs to the chloroperoxidase family.</text>
</comment>
<keyword evidence="4" id="KW-0479">Metal-binding</keyword>
<evidence type="ECO:0000256" key="3">
    <source>
        <dbReference type="ARBA" id="ARBA00022617"/>
    </source>
</evidence>
<keyword evidence="6" id="KW-0408">Iron</keyword>
<evidence type="ECO:0000256" key="4">
    <source>
        <dbReference type="ARBA" id="ARBA00022723"/>
    </source>
</evidence>
<dbReference type="OrthoDB" id="2542103at2759"/>
<name>A0A5C3QH36_9AGAR</name>
<dbReference type="GO" id="GO:0004601">
    <property type="term" value="F:peroxidase activity"/>
    <property type="evidence" value="ECO:0007669"/>
    <property type="project" value="UniProtKB-KW"/>
</dbReference>
<evidence type="ECO:0000259" key="8">
    <source>
        <dbReference type="PROSITE" id="PS51405"/>
    </source>
</evidence>
<dbReference type="Pfam" id="PF01328">
    <property type="entry name" value="Peroxidase_2"/>
    <property type="match status" value="1"/>
</dbReference>
<keyword evidence="2 9" id="KW-0575">Peroxidase</keyword>
<dbReference type="GO" id="GO:0046872">
    <property type="term" value="F:metal ion binding"/>
    <property type="evidence" value="ECO:0007669"/>
    <property type="project" value="UniProtKB-KW"/>
</dbReference>
<dbReference type="Gene3D" id="1.10.489.10">
    <property type="entry name" value="Chloroperoxidase-like"/>
    <property type="match status" value="1"/>
</dbReference>
<evidence type="ECO:0000313" key="9">
    <source>
        <dbReference type="EMBL" id="TFL01326.1"/>
    </source>
</evidence>
<dbReference type="InterPro" id="IPR000028">
    <property type="entry name" value="Chloroperoxidase"/>
</dbReference>
<evidence type="ECO:0000256" key="1">
    <source>
        <dbReference type="ARBA" id="ARBA00001970"/>
    </source>
</evidence>